<evidence type="ECO:0000256" key="1">
    <source>
        <dbReference type="ARBA" id="ARBA00004123"/>
    </source>
</evidence>
<evidence type="ECO:0000256" key="2">
    <source>
        <dbReference type="ARBA" id="ARBA00020364"/>
    </source>
</evidence>
<dbReference type="FunFam" id="3.30.70.330:FF:000207">
    <property type="entry name" value="RNA-binding region (RNP1, RRM)-containing 3"/>
    <property type="match status" value="1"/>
</dbReference>
<protein>
    <recommendedName>
        <fullName evidence="2">RNA-binding region-containing protein 3</fullName>
    </recommendedName>
</protein>
<feature type="domain" description="RRM" evidence="8">
    <location>
        <begin position="341"/>
        <end position="424"/>
    </location>
</feature>
<accession>A0A835GES7</accession>
<dbReference type="Gene3D" id="3.30.70.330">
    <property type="match status" value="2"/>
</dbReference>
<keyword evidence="5" id="KW-0539">Nucleus</keyword>
<dbReference type="GO" id="GO:0097157">
    <property type="term" value="F:pre-mRNA intronic binding"/>
    <property type="evidence" value="ECO:0007669"/>
    <property type="project" value="TreeGrafter"/>
</dbReference>
<name>A0A835GES7_SPOEX</name>
<dbReference type="EMBL" id="JACKWZ010000153">
    <property type="protein sequence ID" value="KAF9413638.1"/>
    <property type="molecule type" value="Genomic_DNA"/>
</dbReference>
<dbReference type="Proteomes" id="UP000648187">
    <property type="component" value="Unassembled WGS sequence"/>
</dbReference>
<evidence type="ECO:0000256" key="3">
    <source>
        <dbReference type="ARBA" id="ARBA00022737"/>
    </source>
</evidence>
<dbReference type="GO" id="GO:0005689">
    <property type="term" value="C:U12-type spliceosomal complex"/>
    <property type="evidence" value="ECO:0007669"/>
    <property type="project" value="TreeGrafter"/>
</dbReference>
<comment type="caution">
    <text evidence="9">The sequence shown here is derived from an EMBL/GenBank/DDBJ whole genome shotgun (WGS) entry which is preliminary data.</text>
</comment>
<dbReference type="SUPFAM" id="SSF54928">
    <property type="entry name" value="RNA-binding domain, RBD"/>
    <property type="match status" value="2"/>
</dbReference>
<keyword evidence="3" id="KW-0677">Repeat</keyword>
<sequence>MSKVLIIRHLPAALSFEDKKQLLKHFGAENVWETRSKRNYLFASFSSVEKAKASLSRLHQLEIANRRLVVEYSTEKEPVTSDKTESEQNSETTKLIKQFLKVLNSWNPSIDFYQPPPIHLKYNYPDINSQIAINIIYSLFNHKPLYIQTLHLMNKMCLDIPFEENQKAMEFFKETYRHSFVKDIQLPPPPPSETESEISSAEDEHKVEPVRKLVTRKRKLPVPKQIHPMKLQAVIPVVAKTKKPPVHQEEVFETVTPIQEPKKIMLNVHQDALQKPTEEPEIIGELGKFQKEDPPVEVEEKQEEPDQPVVTKQDLLRNRISHKDMKILPVFKNYHPGEPSMRLYIKNLAKSVSEQDLKSIYKRYVEKLTDEEMTGFDVRVMQEGRMKGQAFVTFPSVQIAETALHETNGYLLKEKPMVVQFARAANKKTIE</sequence>
<gene>
    <name evidence="9" type="ORF">HW555_008216</name>
</gene>
<comment type="subcellular location">
    <subcellularLocation>
        <location evidence="1">Nucleus</location>
    </subcellularLocation>
</comment>
<dbReference type="PANTHER" id="PTHR16105">
    <property type="entry name" value="RNA-BINDING REGION-CONTAINING PROTEIN 3"/>
    <property type="match status" value="1"/>
</dbReference>
<evidence type="ECO:0000313" key="9">
    <source>
        <dbReference type="EMBL" id="KAF9413638.1"/>
    </source>
</evidence>
<keyword evidence="4 6" id="KW-0694">RNA-binding</keyword>
<dbReference type="PANTHER" id="PTHR16105:SF0">
    <property type="entry name" value="RNA-BINDING REGION-CONTAINING PROTEIN 3"/>
    <property type="match status" value="1"/>
</dbReference>
<keyword evidence="10" id="KW-1185">Reference proteome</keyword>
<dbReference type="Pfam" id="PF00076">
    <property type="entry name" value="RRM_1"/>
    <property type="match status" value="1"/>
</dbReference>
<dbReference type="AlphaFoldDB" id="A0A835GES7"/>
<evidence type="ECO:0000259" key="8">
    <source>
        <dbReference type="PROSITE" id="PS50102"/>
    </source>
</evidence>
<dbReference type="InterPro" id="IPR000504">
    <property type="entry name" value="RRM_dom"/>
</dbReference>
<feature type="region of interest" description="Disordered" evidence="7">
    <location>
        <begin position="184"/>
        <end position="207"/>
    </location>
</feature>
<dbReference type="PROSITE" id="PS50102">
    <property type="entry name" value="RRM"/>
    <property type="match status" value="2"/>
</dbReference>
<reference evidence="9" key="1">
    <citation type="submission" date="2020-08" db="EMBL/GenBank/DDBJ databases">
        <title>Spodoptera exigua strain:BAW_Kor-Di-RS1 Genome sequencing and assembly.</title>
        <authorList>
            <person name="Kim J."/>
            <person name="Nam H.Y."/>
            <person name="Kwon M."/>
            <person name="Choi J.H."/>
            <person name="Cho S.R."/>
            <person name="Kim G.-H."/>
        </authorList>
    </citation>
    <scope>NUCLEOTIDE SEQUENCE</scope>
    <source>
        <strain evidence="9">BAW_Kor-Di-RS1</strain>
        <tissue evidence="9">Whole-body</tissue>
    </source>
</reference>
<dbReference type="CDD" id="cd12239">
    <property type="entry name" value="RRM2_RBM40_like"/>
    <property type="match status" value="1"/>
</dbReference>
<evidence type="ECO:0000313" key="10">
    <source>
        <dbReference type="Proteomes" id="UP000648187"/>
    </source>
</evidence>
<evidence type="ECO:0000256" key="6">
    <source>
        <dbReference type="PROSITE-ProRule" id="PRU00176"/>
    </source>
</evidence>
<dbReference type="GO" id="GO:0000398">
    <property type="term" value="P:mRNA splicing, via spliceosome"/>
    <property type="evidence" value="ECO:0007669"/>
    <property type="project" value="TreeGrafter"/>
</dbReference>
<evidence type="ECO:0000256" key="5">
    <source>
        <dbReference type="ARBA" id="ARBA00023242"/>
    </source>
</evidence>
<proteinExistence type="predicted"/>
<evidence type="ECO:0000256" key="7">
    <source>
        <dbReference type="SAM" id="MobiDB-lite"/>
    </source>
</evidence>
<dbReference type="InterPro" id="IPR045164">
    <property type="entry name" value="RBM41/RNPC3"/>
</dbReference>
<dbReference type="Gene3D" id="6.10.250.610">
    <property type="match status" value="1"/>
</dbReference>
<organism evidence="9 10">
    <name type="scientific">Spodoptera exigua</name>
    <name type="common">Beet armyworm</name>
    <name type="synonym">Noctua fulgens</name>
    <dbReference type="NCBI Taxonomy" id="7107"/>
    <lineage>
        <taxon>Eukaryota</taxon>
        <taxon>Metazoa</taxon>
        <taxon>Ecdysozoa</taxon>
        <taxon>Arthropoda</taxon>
        <taxon>Hexapoda</taxon>
        <taxon>Insecta</taxon>
        <taxon>Pterygota</taxon>
        <taxon>Neoptera</taxon>
        <taxon>Endopterygota</taxon>
        <taxon>Lepidoptera</taxon>
        <taxon>Glossata</taxon>
        <taxon>Ditrysia</taxon>
        <taxon>Noctuoidea</taxon>
        <taxon>Noctuidae</taxon>
        <taxon>Amphipyrinae</taxon>
        <taxon>Spodoptera</taxon>
    </lineage>
</organism>
<dbReference type="InterPro" id="IPR035979">
    <property type="entry name" value="RBD_domain_sf"/>
</dbReference>
<feature type="domain" description="RRM" evidence="8">
    <location>
        <begin position="3"/>
        <end position="75"/>
    </location>
</feature>
<dbReference type="GO" id="GO:0030626">
    <property type="term" value="F:U12 snRNA binding"/>
    <property type="evidence" value="ECO:0007669"/>
    <property type="project" value="TreeGrafter"/>
</dbReference>
<dbReference type="InterPro" id="IPR012677">
    <property type="entry name" value="Nucleotide-bd_a/b_plait_sf"/>
</dbReference>
<dbReference type="SMART" id="SM00360">
    <property type="entry name" value="RRM"/>
    <property type="match status" value="2"/>
</dbReference>
<evidence type="ECO:0000256" key="4">
    <source>
        <dbReference type="ARBA" id="ARBA00022884"/>
    </source>
</evidence>